<dbReference type="NCBIfam" id="TIGR00369">
    <property type="entry name" value="unchar_dom_1"/>
    <property type="match status" value="1"/>
</dbReference>
<gene>
    <name evidence="3" type="ORF">GCM10007301_25590</name>
</gene>
<dbReference type="Gene3D" id="3.10.129.10">
    <property type="entry name" value="Hotdog Thioesterase"/>
    <property type="match status" value="1"/>
</dbReference>
<dbReference type="AlphaFoldDB" id="A0A917FC00"/>
<dbReference type="Pfam" id="PF03061">
    <property type="entry name" value="4HBT"/>
    <property type="match status" value="1"/>
</dbReference>
<dbReference type="EMBL" id="BMCT01000003">
    <property type="protein sequence ID" value="GGF64680.1"/>
    <property type="molecule type" value="Genomic_DNA"/>
</dbReference>
<feature type="domain" description="Thioesterase" evidence="2">
    <location>
        <begin position="80"/>
        <end position="157"/>
    </location>
</feature>
<evidence type="ECO:0000313" key="3">
    <source>
        <dbReference type="EMBL" id="GGF64680.1"/>
    </source>
</evidence>
<proteinExistence type="predicted"/>
<dbReference type="SUPFAM" id="SSF54637">
    <property type="entry name" value="Thioesterase/thiol ester dehydrase-isomerase"/>
    <property type="match status" value="1"/>
</dbReference>
<reference evidence="3" key="1">
    <citation type="journal article" date="2014" name="Int. J. Syst. Evol. Microbiol.">
        <title>Complete genome sequence of Corynebacterium casei LMG S-19264T (=DSM 44701T), isolated from a smear-ripened cheese.</title>
        <authorList>
            <consortium name="US DOE Joint Genome Institute (JGI-PGF)"/>
            <person name="Walter F."/>
            <person name="Albersmeier A."/>
            <person name="Kalinowski J."/>
            <person name="Ruckert C."/>
        </authorList>
    </citation>
    <scope>NUCLEOTIDE SEQUENCE</scope>
    <source>
        <strain evidence="3">CCM 7897</strain>
    </source>
</reference>
<accession>A0A917FC00</accession>
<dbReference type="InterPro" id="IPR006683">
    <property type="entry name" value="Thioestr_dom"/>
</dbReference>
<dbReference type="PANTHER" id="PTHR43240:SF1">
    <property type="entry name" value="BLR5584 PROTEIN"/>
    <property type="match status" value="1"/>
</dbReference>
<dbReference type="GO" id="GO:0005829">
    <property type="term" value="C:cytosol"/>
    <property type="evidence" value="ECO:0007669"/>
    <property type="project" value="TreeGrafter"/>
</dbReference>
<dbReference type="PANTHER" id="PTHR43240">
    <property type="entry name" value="1,4-DIHYDROXY-2-NAPHTHOYL-COA THIOESTERASE 1"/>
    <property type="match status" value="1"/>
</dbReference>
<evidence type="ECO:0000259" key="2">
    <source>
        <dbReference type="Pfam" id="PF03061"/>
    </source>
</evidence>
<organism evidence="3 4">
    <name type="scientific">Azorhizobium oxalatiphilum</name>
    <dbReference type="NCBI Taxonomy" id="980631"/>
    <lineage>
        <taxon>Bacteria</taxon>
        <taxon>Pseudomonadati</taxon>
        <taxon>Pseudomonadota</taxon>
        <taxon>Alphaproteobacteria</taxon>
        <taxon>Hyphomicrobiales</taxon>
        <taxon>Xanthobacteraceae</taxon>
        <taxon>Azorhizobium</taxon>
    </lineage>
</organism>
<dbReference type="InterPro" id="IPR003736">
    <property type="entry name" value="PAAI_dom"/>
</dbReference>
<protein>
    <submittedName>
        <fullName evidence="3">Thioesterase</fullName>
    </submittedName>
</protein>
<dbReference type="CDD" id="cd03443">
    <property type="entry name" value="PaaI_thioesterase"/>
    <property type="match status" value="1"/>
</dbReference>
<evidence type="ECO:0000313" key="4">
    <source>
        <dbReference type="Proteomes" id="UP000606044"/>
    </source>
</evidence>
<keyword evidence="4" id="KW-1185">Reference proteome</keyword>
<evidence type="ECO:0000256" key="1">
    <source>
        <dbReference type="ARBA" id="ARBA00022801"/>
    </source>
</evidence>
<dbReference type="Proteomes" id="UP000606044">
    <property type="component" value="Unassembled WGS sequence"/>
</dbReference>
<name>A0A917FC00_9HYPH</name>
<keyword evidence="1" id="KW-0378">Hydrolase</keyword>
<comment type="caution">
    <text evidence="3">The sequence shown here is derived from an EMBL/GenBank/DDBJ whole genome shotgun (WGS) entry which is preliminary data.</text>
</comment>
<dbReference type="InterPro" id="IPR029069">
    <property type="entry name" value="HotDog_dom_sf"/>
</dbReference>
<sequence length="176" mass="18410">MTDTSMSEEAPPTTVSPAFGFVTPEVLASVSGLDFLSGIVEGRFPQPPIFALFGFGFGALERGRVVFTGTPDQRHYNPLGSVHGGYAATVLDSCMGCAVHSTLEKGRGYTTLEFKVSFLRPMTDRTGPVTAEGRVLAAGRRTATAEGSLTDAKGRLLAHATTTCLVFDIGTSDSGG</sequence>
<dbReference type="RefSeq" id="WP_244644356.1">
    <property type="nucleotide sequence ID" value="NZ_BMCT01000003.1"/>
</dbReference>
<dbReference type="GO" id="GO:0061522">
    <property type="term" value="F:1,4-dihydroxy-2-naphthoyl-CoA thioesterase activity"/>
    <property type="evidence" value="ECO:0007669"/>
    <property type="project" value="TreeGrafter"/>
</dbReference>
<reference evidence="3" key="2">
    <citation type="submission" date="2020-09" db="EMBL/GenBank/DDBJ databases">
        <authorList>
            <person name="Sun Q."/>
            <person name="Sedlacek I."/>
        </authorList>
    </citation>
    <scope>NUCLEOTIDE SEQUENCE</scope>
    <source>
        <strain evidence="3">CCM 7897</strain>
    </source>
</reference>